<dbReference type="PANTHER" id="PTHR47839">
    <property type="entry name" value="DOMAIN PROTEIN, PUTATIVE (AFU_ORTHOLOGUE AFUA_6G04830)-RELATED"/>
    <property type="match status" value="1"/>
</dbReference>
<dbReference type="PANTHER" id="PTHR47839:SF1">
    <property type="entry name" value="DOMAIN PROTEIN, PUTATIVE (AFU_ORTHOLOGUE AFUA_6G04830)-RELATED"/>
    <property type="match status" value="1"/>
</dbReference>
<dbReference type="OrthoDB" id="10031156at2759"/>
<evidence type="ECO:0000313" key="2">
    <source>
        <dbReference type="EMBL" id="KNC75481.1"/>
    </source>
</evidence>
<dbReference type="GeneID" id="25912499"/>
<organism evidence="2 3">
    <name type="scientific">Sphaeroforma arctica JP610</name>
    <dbReference type="NCBI Taxonomy" id="667725"/>
    <lineage>
        <taxon>Eukaryota</taxon>
        <taxon>Ichthyosporea</taxon>
        <taxon>Ichthyophonida</taxon>
        <taxon>Sphaeroforma</taxon>
    </lineage>
</organism>
<reference evidence="2 3" key="1">
    <citation type="submission" date="2011-02" db="EMBL/GenBank/DDBJ databases">
        <title>The Genome Sequence of Sphaeroforma arctica JP610.</title>
        <authorList>
            <consortium name="The Broad Institute Genome Sequencing Platform"/>
            <person name="Russ C."/>
            <person name="Cuomo C."/>
            <person name="Young S.K."/>
            <person name="Zeng Q."/>
            <person name="Gargeya S."/>
            <person name="Alvarado L."/>
            <person name="Berlin A."/>
            <person name="Chapman S.B."/>
            <person name="Chen Z."/>
            <person name="Freedman E."/>
            <person name="Gellesch M."/>
            <person name="Goldberg J."/>
            <person name="Griggs A."/>
            <person name="Gujja S."/>
            <person name="Heilman E."/>
            <person name="Heiman D."/>
            <person name="Howarth C."/>
            <person name="Mehta T."/>
            <person name="Neiman D."/>
            <person name="Pearson M."/>
            <person name="Roberts A."/>
            <person name="Saif S."/>
            <person name="Shea T."/>
            <person name="Shenoy N."/>
            <person name="Sisk P."/>
            <person name="Stolte C."/>
            <person name="Sykes S."/>
            <person name="White J."/>
            <person name="Yandava C."/>
            <person name="Burger G."/>
            <person name="Gray M.W."/>
            <person name="Holland P.W.H."/>
            <person name="King N."/>
            <person name="Lang F.B.F."/>
            <person name="Roger A.J."/>
            <person name="Ruiz-Trillo I."/>
            <person name="Haas B."/>
            <person name="Nusbaum C."/>
            <person name="Birren B."/>
        </authorList>
    </citation>
    <scope>NUCLEOTIDE SEQUENCE [LARGE SCALE GENOMIC DNA]</scope>
    <source>
        <strain evidence="2 3">JP610</strain>
    </source>
</reference>
<dbReference type="InterPro" id="IPR022155">
    <property type="entry name" value="DUF3684"/>
</dbReference>
<dbReference type="RefSeq" id="XP_014149383.1">
    <property type="nucleotide sequence ID" value="XM_014293908.1"/>
</dbReference>
<proteinExistence type="predicted"/>
<gene>
    <name evidence="2" type="ORF">SARC_11995</name>
</gene>
<dbReference type="AlphaFoldDB" id="A0A0L0FG98"/>
<accession>A0A0L0FG98</accession>
<name>A0A0L0FG98_9EUKA</name>
<feature type="non-terminal residue" evidence="2">
    <location>
        <position position="552"/>
    </location>
</feature>
<protein>
    <submittedName>
        <fullName evidence="2">Uncharacterized protein</fullName>
    </submittedName>
</protein>
<dbReference type="Proteomes" id="UP000054560">
    <property type="component" value="Unassembled WGS sequence"/>
</dbReference>
<sequence>MYTNLNFNALSMPHRWNTELLEVAGVVARIMYEDEHSLLNLSPLAKLSDIIEHEQSLRDGAPALETKGPSLAADKEALAVLHGRAAHIMNTFSFRNSTPYSAVGMALQRGFLSGVQDNSLGAPSIITSRGVMATKDARLPNADLENYIWREVAVVPKNLYTECKAFLDQLDGDCSPRTLTLTDLYAELTAYPLTEARCATLLAWWVDVVINRLDASKSNDYTRRLYDCLKVQLSPQQQTTTTASDNGKAVAGNTQSSELPTLEGRVVPMNRYKHFTVGKTIPRDMPFPESLLAFSIADRLSRTQLLSLSFQELTVALWLRYILEDPKVSTKLLDPSFSQRMLHVVSKGYGNMPQKHKTETVDRLQLVECVPTSQGLRLPEAAYLPVVSFFKDLPLVHLDKTHSPVPDTFLTTLGVRTRVSLELVLERLGELNWNQDSLLSYLAGEMDQFSASEWQRLKSVAFLSADDTFTTDSRTSGSATLGGDSADAVVAPPAYTKDTPVQNPPSRVLRERTATLPPSRMYRANELYTPTVEHSLLGLRTLMWGSGNGASA</sequence>
<dbReference type="eggNOG" id="ENOG502QPMA">
    <property type="taxonomic scope" value="Eukaryota"/>
</dbReference>
<dbReference type="STRING" id="667725.A0A0L0FG98"/>
<evidence type="ECO:0000313" key="3">
    <source>
        <dbReference type="Proteomes" id="UP000054560"/>
    </source>
</evidence>
<feature type="region of interest" description="Disordered" evidence="1">
    <location>
        <begin position="473"/>
        <end position="506"/>
    </location>
</feature>
<evidence type="ECO:0000256" key="1">
    <source>
        <dbReference type="SAM" id="MobiDB-lite"/>
    </source>
</evidence>
<keyword evidence="3" id="KW-1185">Reference proteome</keyword>
<dbReference type="Pfam" id="PF12449">
    <property type="entry name" value="DUF3684"/>
    <property type="match status" value="1"/>
</dbReference>
<dbReference type="EMBL" id="KQ243596">
    <property type="protein sequence ID" value="KNC75481.1"/>
    <property type="molecule type" value="Genomic_DNA"/>
</dbReference>